<protein>
    <recommendedName>
        <fullName evidence="3">NlpC/P60 family protein</fullName>
    </recommendedName>
</protein>
<proteinExistence type="predicted"/>
<evidence type="ECO:0000313" key="1">
    <source>
        <dbReference type="EMBL" id="QXH67815.1"/>
    </source>
</evidence>
<keyword evidence="2" id="KW-1185">Reference proteome</keyword>
<evidence type="ECO:0008006" key="3">
    <source>
        <dbReference type="Google" id="ProtNLM"/>
    </source>
</evidence>
<sequence>MSMGIIDALQIAEVQRHGIPNQERIAIYVHKFCEIGEYCMMLTMPTADGNAAPVKDHMLWFGPGFVNPGDWIFVYTASGVTTILPGQAAAGSVIQPRIINLHWGKDHTIFQNRALNPVLVRIGAVRGLPPPMPVFQGNSGNKPHGLPFY</sequence>
<gene>
    <name evidence="1" type="ORF">KSS96_02435</name>
</gene>
<name>A0ABX8P310_9PSED</name>
<evidence type="ECO:0000313" key="2">
    <source>
        <dbReference type="Proteomes" id="UP000886848"/>
    </source>
</evidence>
<reference evidence="1" key="1">
    <citation type="journal article" date="2021" name="Microorganisms">
        <title>The Ever-Expanding Pseudomonas Genus: Description of 43 New Species and Partition of the Pseudomonas putida Group.</title>
        <authorList>
            <person name="Girard L."/>
            <person name="Lood C."/>
            <person name="Hofte M."/>
            <person name="Vandamme P."/>
            <person name="Rokni-Zadeh H."/>
            <person name="van Noort V."/>
            <person name="Lavigne R."/>
            <person name="De Mot R."/>
        </authorList>
    </citation>
    <scope>NUCLEOTIDE SEQUENCE</scope>
    <source>
        <strain evidence="1">SWRI132</strain>
    </source>
</reference>
<organism evidence="1 2">
    <name type="scientific">Pseudomonas asgharzadehiana</name>
    <dbReference type="NCBI Taxonomy" id="2842349"/>
    <lineage>
        <taxon>Bacteria</taxon>
        <taxon>Pseudomonadati</taxon>
        <taxon>Pseudomonadota</taxon>
        <taxon>Gammaproteobacteria</taxon>
        <taxon>Pseudomonadales</taxon>
        <taxon>Pseudomonadaceae</taxon>
        <taxon>Pseudomonas</taxon>
    </lineage>
</organism>
<accession>A0ABX8P310</accession>
<dbReference type="EMBL" id="CP077079">
    <property type="protein sequence ID" value="QXH67815.1"/>
    <property type="molecule type" value="Genomic_DNA"/>
</dbReference>
<dbReference type="Proteomes" id="UP000886848">
    <property type="component" value="Chromosome"/>
</dbReference>